<feature type="compositionally biased region" description="Basic and acidic residues" evidence="1">
    <location>
        <begin position="88"/>
        <end position="97"/>
    </location>
</feature>
<gene>
    <name evidence="2" type="ORF">FRX48_09363</name>
</gene>
<comment type="caution">
    <text evidence="2">The sequence shown here is derived from an EMBL/GenBank/DDBJ whole genome shotgun (WGS) entry which is preliminary data.</text>
</comment>
<sequence>MGIKNATLFSLKALTLTHHVFNPTSINLKAYRVLKSADIMNPGSTNLGAKQFETVMVLLSFKGSLESRTQDLLDLEQPQSGSWNGIGGEDHSGRTNHESQSTQNTVFQAEALDFLPDSQKTEGGGENSLNPSYLGVLTTDDNYQT</sequence>
<accession>A0A5M8PCA3</accession>
<feature type="region of interest" description="Disordered" evidence="1">
    <location>
        <begin position="117"/>
        <end position="145"/>
    </location>
</feature>
<proteinExistence type="predicted"/>
<feature type="region of interest" description="Disordered" evidence="1">
    <location>
        <begin position="74"/>
        <end position="104"/>
    </location>
</feature>
<organism evidence="2 3">
    <name type="scientific">Lasallia pustulata</name>
    <dbReference type="NCBI Taxonomy" id="136370"/>
    <lineage>
        <taxon>Eukaryota</taxon>
        <taxon>Fungi</taxon>
        <taxon>Dikarya</taxon>
        <taxon>Ascomycota</taxon>
        <taxon>Pezizomycotina</taxon>
        <taxon>Lecanoromycetes</taxon>
        <taxon>OSLEUM clade</taxon>
        <taxon>Umbilicariomycetidae</taxon>
        <taxon>Umbilicariales</taxon>
        <taxon>Umbilicariaceae</taxon>
        <taxon>Lasallia</taxon>
    </lineage>
</organism>
<name>A0A5M8PCA3_9LECA</name>
<dbReference type="Proteomes" id="UP000324767">
    <property type="component" value="Unassembled WGS sequence"/>
</dbReference>
<evidence type="ECO:0000256" key="1">
    <source>
        <dbReference type="SAM" id="MobiDB-lite"/>
    </source>
</evidence>
<reference evidence="2 3" key="1">
    <citation type="submission" date="2019-09" db="EMBL/GenBank/DDBJ databases">
        <title>The hologenome of the rock-dwelling lichen Lasallia pustulata.</title>
        <authorList>
            <person name="Greshake Tzovaras B."/>
            <person name="Segers F."/>
            <person name="Bicker A."/>
            <person name="Dal Grande F."/>
            <person name="Otte J."/>
            <person name="Hankeln T."/>
            <person name="Schmitt I."/>
            <person name="Ebersberger I."/>
        </authorList>
    </citation>
    <scope>NUCLEOTIDE SEQUENCE [LARGE SCALE GENOMIC DNA]</scope>
    <source>
        <strain evidence="2">A1-1</strain>
    </source>
</reference>
<evidence type="ECO:0000313" key="3">
    <source>
        <dbReference type="Proteomes" id="UP000324767"/>
    </source>
</evidence>
<evidence type="ECO:0000313" key="2">
    <source>
        <dbReference type="EMBL" id="KAA6406865.1"/>
    </source>
</evidence>
<dbReference type="AlphaFoldDB" id="A0A5M8PCA3"/>
<dbReference type="EMBL" id="VXIT01000022">
    <property type="protein sequence ID" value="KAA6406865.1"/>
    <property type="molecule type" value="Genomic_DNA"/>
</dbReference>
<protein>
    <submittedName>
        <fullName evidence="2">Uncharacterized protein</fullName>
    </submittedName>
</protein>